<dbReference type="CDD" id="cd00082">
    <property type="entry name" value="HisKA"/>
    <property type="match status" value="1"/>
</dbReference>
<comment type="catalytic activity">
    <reaction evidence="1">
        <text>ATP + protein L-histidine = ADP + protein N-phospho-L-histidine.</text>
        <dbReference type="EC" id="2.7.13.3"/>
    </reaction>
</comment>
<dbReference type="PROSITE" id="PS50109">
    <property type="entry name" value="HIS_KIN"/>
    <property type="match status" value="1"/>
</dbReference>
<dbReference type="Pfam" id="PF02518">
    <property type="entry name" value="HATPase_c"/>
    <property type="match status" value="1"/>
</dbReference>
<feature type="domain" description="Histidine kinase" evidence="9">
    <location>
        <begin position="179"/>
        <end position="369"/>
    </location>
</feature>
<organism evidence="11 12">
    <name type="scientific">Salinigranum rubrum</name>
    <dbReference type="NCBI Taxonomy" id="755307"/>
    <lineage>
        <taxon>Archaea</taxon>
        <taxon>Methanobacteriati</taxon>
        <taxon>Methanobacteriota</taxon>
        <taxon>Stenosarchaea group</taxon>
        <taxon>Halobacteria</taxon>
        <taxon>Halobacteriales</taxon>
        <taxon>Haloferacaceae</taxon>
        <taxon>Salinigranum</taxon>
    </lineage>
</organism>
<dbReference type="SMART" id="SM00387">
    <property type="entry name" value="HATPase_c"/>
    <property type="match status" value="1"/>
</dbReference>
<dbReference type="SUPFAM" id="SSF47384">
    <property type="entry name" value="Homodimeric domain of signal transducing histidine kinase"/>
    <property type="match status" value="1"/>
</dbReference>
<dbReference type="Proteomes" id="UP000236584">
    <property type="component" value="Chromosome"/>
</dbReference>
<evidence type="ECO:0000256" key="4">
    <source>
        <dbReference type="ARBA" id="ARBA00022679"/>
    </source>
</evidence>
<keyword evidence="3 7" id="KW-0597">Phosphoprotein</keyword>
<evidence type="ECO:0000259" key="9">
    <source>
        <dbReference type="PROSITE" id="PS50109"/>
    </source>
</evidence>
<keyword evidence="4" id="KW-0808">Transferase</keyword>
<dbReference type="InterPro" id="IPR001789">
    <property type="entry name" value="Sig_transdc_resp-reg_receiver"/>
</dbReference>
<feature type="modified residue" description="4-aspartylphosphate" evidence="7">
    <location>
        <position position="84"/>
    </location>
</feature>
<dbReference type="EMBL" id="CP026309">
    <property type="protein sequence ID" value="AUV83230.1"/>
    <property type="molecule type" value="Genomic_DNA"/>
</dbReference>
<dbReference type="SMART" id="SM00448">
    <property type="entry name" value="REC"/>
    <property type="match status" value="1"/>
</dbReference>
<dbReference type="SUPFAM" id="SSF52172">
    <property type="entry name" value="CheY-like"/>
    <property type="match status" value="1"/>
</dbReference>
<dbReference type="InterPro" id="IPR003594">
    <property type="entry name" value="HATPase_dom"/>
</dbReference>
<dbReference type="EC" id="2.7.13.3" evidence="2"/>
<feature type="domain" description="Response regulatory" evidence="10">
    <location>
        <begin position="10"/>
        <end position="149"/>
    </location>
</feature>
<evidence type="ECO:0000259" key="10">
    <source>
        <dbReference type="PROSITE" id="PS50110"/>
    </source>
</evidence>
<feature type="coiled-coil region" evidence="8">
    <location>
        <begin position="149"/>
        <end position="179"/>
    </location>
</feature>
<evidence type="ECO:0000313" key="12">
    <source>
        <dbReference type="Proteomes" id="UP000236584"/>
    </source>
</evidence>
<dbReference type="SMART" id="SM00388">
    <property type="entry name" value="HisKA"/>
    <property type="match status" value="1"/>
</dbReference>
<dbReference type="InterPro" id="IPR004358">
    <property type="entry name" value="Sig_transdc_His_kin-like_C"/>
</dbReference>
<dbReference type="InterPro" id="IPR011006">
    <property type="entry name" value="CheY-like_superfamily"/>
</dbReference>
<keyword evidence="6" id="KW-0902">Two-component regulatory system</keyword>
<proteinExistence type="predicted"/>
<dbReference type="KEGG" id="srub:C2R22_17585"/>
<dbReference type="GO" id="GO:0000155">
    <property type="term" value="F:phosphorelay sensor kinase activity"/>
    <property type="evidence" value="ECO:0007669"/>
    <property type="project" value="InterPro"/>
</dbReference>
<reference evidence="11 12" key="1">
    <citation type="submission" date="2018-01" db="EMBL/GenBank/DDBJ databases">
        <title>Complete genome sequence of Salinigranum rubrum GX10T, an extremely halophilic archaeon isolated from a marine solar saltern.</title>
        <authorList>
            <person name="Han S."/>
        </authorList>
    </citation>
    <scope>NUCLEOTIDE SEQUENCE [LARGE SCALE GENOMIC DNA]</scope>
    <source>
        <strain evidence="11 12">GX10</strain>
    </source>
</reference>
<dbReference type="Pfam" id="PF00072">
    <property type="entry name" value="Response_reg"/>
    <property type="match status" value="1"/>
</dbReference>
<dbReference type="InterPro" id="IPR036097">
    <property type="entry name" value="HisK_dim/P_sf"/>
</dbReference>
<evidence type="ECO:0000313" key="11">
    <source>
        <dbReference type="EMBL" id="AUV83230.1"/>
    </source>
</evidence>
<evidence type="ECO:0000256" key="7">
    <source>
        <dbReference type="PROSITE-ProRule" id="PRU00169"/>
    </source>
</evidence>
<evidence type="ECO:0000256" key="1">
    <source>
        <dbReference type="ARBA" id="ARBA00000085"/>
    </source>
</evidence>
<name>A0A2I8VMS2_9EURY</name>
<keyword evidence="8" id="KW-0175">Coiled coil</keyword>
<dbReference type="InterPro" id="IPR003661">
    <property type="entry name" value="HisK_dim/P_dom"/>
</dbReference>
<evidence type="ECO:0000256" key="8">
    <source>
        <dbReference type="SAM" id="Coils"/>
    </source>
</evidence>
<keyword evidence="12" id="KW-1185">Reference proteome</keyword>
<dbReference type="Gene3D" id="1.10.287.130">
    <property type="match status" value="1"/>
</dbReference>
<dbReference type="CDD" id="cd00156">
    <property type="entry name" value="REC"/>
    <property type="match status" value="1"/>
</dbReference>
<dbReference type="InterPro" id="IPR005467">
    <property type="entry name" value="His_kinase_dom"/>
</dbReference>
<keyword evidence="5" id="KW-0418">Kinase</keyword>
<dbReference type="Pfam" id="PF00512">
    <property type="entry name" value="HisKA"/>
    <property type="match status" value="1"/>
</dbReference>
<evidence type="ECO:0000256" key="5">
    <source>
        <dbReference type="ARBA" id="ARBA00022777"/>
    </source>
</evidence>
<dbReference type="PRINTS" id="PR00344">
    <property type="entry name" value="BCTRLSENSOR"/>
</dbReference>
<evidence type="ECO:0000256" key="3">
    <source>
        <dbReference type="ARBA" id="ARBA00022553"/>
    </source>
</evidence>
<sequence>MSMLHDDSLRLLLIEDNPGDARYIREMLRDVTELTERVLDRGEPEGAEFDHSDPVAPPELIHEDRLSSGLERLEEGGIDAVLLDLNLPDSERLDTLTALRRATDSVPIIVLTGMRDRETGMEAFHRGADEYLVKDQLNRDLLIRSIYHAMVHKRDERELKRQRDQLRAKTERLDEFAALVAHDLRNPLAVAAGELELSRRTGDDRLDNVTEALERMDDLIEKLLRLARNGTHVENPQPVDVETEAQNAWAYVETGDATLELGDFSRGQEIAADPTRLKQLLENLFRNALEQGSSDVTVRVGPLLDGFYVEDTGPGIPADDRSRVFEAGYTTNPSGTGLGLSIVQDIAHAHGWEVTVTDGDDGGARFEFTGVERR</sequence>
<dbReference type="PANTHER" id="PTHR43711:SF1">
    <property type="entry name" value="HISTIDINE KINASE 1"/>
    <property type="match status" value="1"/>
</dbReference>
<dbReference type="PROSITE" id="PS50110">
    <property type="entry name" value="RESPONSE_REGULATORY"/>
    <property type="match status" value="1"/>
</dbReference>
<evidence type="ECO:0000256" key="2">
    <source>
        <dbReference type="ARBA" id="ARBA00012438"/>
    </source>
</evidence>
<gene>
    <name evidence="11" type="ORF">C2R22_17585</name>
</gene>
<accession>A0A2I8VMS2</accession>
<dbReference type="InterPro" id="IPR036890">
    <property type="entry name" value="HATPase_C_sf"/>
</dbReference>
<dbReference type="Gene3D" id="3.40.50.2300">
    <property type="match status" value="1"/>
</dbReference>
<dbReference type="AlphaFoldDB" id="A0A2I8VMS2"/>
<dbReference type="PANTHER" id="PTHR43711">
    <property type="entry name" value="TWO-COMPONENT HISTIDINE KINASE"/>
    <property type="match status" value="1"/>
</dbReference>
<dbReference type="SUPFAM" id="SSF55874">
    <property type="entry name" value="ATPase domain of HSP90 chaperone/DNA topoisomerase II/histidine kinase"/>
    <property type="match status" value="1"/>
</dbReference>
<dbReference type="InterPro" id="IPR050736">
    <property type="entry name" value="Sensor_HK_Regulatory"/>
</dbReference>
<evidence type="ECO:0000256" key="6">
    <source>
        <dbReference type="ARBA" id="ARBA00023012"/>
    </source>
</evidence>
<dbReference type="Gene3D" id="3.30.565.10">
    <property type="entry name" value="Histidine kinase-like ATPase, C-terminal domain"/>
    <property type="match status" value="1"/>
</dbReference>
<protein>
    <recommendedName>
        <fullName evidence="2">histidine kinase</fullName>
        <ecNumber evidence="2">2.7.13.3</ecNumber>
    </recommendedName>
</protein>